<evidence type="ECO:0000256" key="7">
    <source>
        <dbReference type="ARBA" id="ARBA00023136"/>
    </source>
</evidence>
<comment type="pathway">
    <text evidence="2">Secondary metabolite biosynthesis.</text>
</comment>
<dbReference type="OrthoDB" id="1077582at2759"/>
<reference evidence="10" key="1">
    <citation type="submission" date="2021-06" db="EMBL/GenBank/DDBJ databases">
        <authorList>
            <person name="Kallberg Y."/>
            <person name="Tangrot J."/>
            <person name="Rosling A."/>
        </authorList>
    </citation>
    <scope>NUCLEOTIDE SEQUENCE</scope>
    <source>
        <strain evidence="10">CL551</strain>
    </source>
</reference>
<keyword evidence="7 8" id="KW-0472">Membrane</keyword>
<dbReference type="GO" id="GO:0016020">
    <property type="term" value="C:membrane"/>
    <property type="evidence" value="ECO:0007669"/>
    <property type="project" value="UniProtKB-SubCell"/>
</dbReference>
<feature type="non-terminal residue" evidence="10">
    <location>
        <position position="244"/>
    </location>
</feature>
<feature type="transmembrane region" description="Helical" evidence="8">
    <location>
        <begin position="156"/>
        <end position="182"/>
    </location>
</feature>
<feature type="transmembrane region" description="Helical" evidence="8">
    <location>
        <begin position="37"/>
        <end position="58"/>
    </location>
</feature>
<evidence type="ECO:0000256" key="6">
    <source>
        <dbReference type="ARBA" id="ARBA00022989"/>
    </source>
</evidence>
<evidence type="ECO:0000256" key="4">
    <source>
        <dbReference type="ARBA" id="ARBA00022679"/>
    </source>
</evidence>
<evidence type="ECO:0000256" key="3">
    <source>
        <dbReference type="ARBA" id="ARBA00007282"/>
    </source>
</evidence>
<gene>
    <name evidence="10" type="ORF">AMORRO_LOCUS6793</name>
</gene>
<dbReference type="GO" id="GO:0006629">
    <property type="term" value="P:lipid metabolic process"/>
    <property type="evidence" value="ECO:0007669"/>
    <property type="project" value="InterPro"/>
</dbReference>
<comment type="similarity">
    <text evidence="3">Belongs to the wax synthase family.</text>
</comment>
<feature type="transmembrane region" description="Helical" evidence="8">
    <location>
        <begin position="216"/>
        <end position="236"/>
    </location>
</feature>
<dbReference type="PANTHER" id="PTHR31595:SF57">
    <property type="entry name" value="OS04G0481900 PROTEIN"/>
    <property type="match status" value="1"/>
</dbReference>
<evidence type="ECO:0000256" key="8">
    <source>
        <dbReference type="SAM" id="Phobius"/>
    </source>
</evidence>
<accession>A0A9N9G374</accession>
<keyword evidence="4" id="KW-0808">Transferase</keyword>
<evidence type="ECO:0000259" key="9">
    <source>
        <dbReference type="Pfam" id="PF13813"/>
    </source>
</evidence>
<dbReference type="EMBL" id="CAJVPV010004748">
    <property type="protein sequence ID" value="CAG8578384.1"/>
    <property type="molecule type" value="Genomic_DNA"/>
</dbReference>
<evidence type="ECO:0000313" key="11">
    <source>
        <dbReference type="Proteomes" id="UP000789342"/>
    </source>
</evidence>
<keyword evidence="6 8" id="KW-1133">Transmembrane helix</keyword>
<dbReference type="Pfam" id="PF13813">
    <property type="entry name" value="MBOAT_2"/>
    <property type="match status" value="1"/>
</dbReference>
<dbReference type="InterPro" id="IPR044851">
    <property type="entry name" value="Wax_synthase"/>
</dbReference>
<dbReference type="PANTHER" id="PTHR31595">
    <property type="entry name" value="LONG-CHAIN-ALCOHOL O-FATTY-ACYLTRANSFERASE 3-RELATED"/>
    <property type="match status" value="1"/>
</dbReference>
<dbReference type="GO" id="GO:0008374">
    <property type="term" value="F:O-acyltransferase activity"/>
    <property type="evidence" value="ECO:0007669"/>
    <property type="project" value="InterPro"/>
</dbReference>
<feature type="transmembrane region" description="Helical" evidence="8">
    <location>
        <begin position="188"/>
        <end position="204"/>
    </location>
</feature>
<evidence type="ECO:0000256" key="2">
    <source>
        <dbReference type="ARBA" id="ARBA00005179"/>
    </source>
</evidence>
<dbReference type="Proteomes" id="UP000789342">
    <property type="component" value="Unassembled WGS sequence"/>
</dbReference>
<keyword evidence="5 8" id="KW-0812">Transmembrane</keyword>
<protein>
    <submittedName>
        <fullName evidence="10">3395_t:CDS:1</fullName>
    </submittedName>
</protein>
<comment type="caution">
    <text evidence="10">The sequence shown here is derived from an EMBL/GenBank/DDBJ whole genome shotgun (WGS) entry which is preliminary data.</text>
</comment>
<feature type="domain" description="Wax synthase" evidence="9">
    <location>
        <begin position="111"/>
        <end position="193"/>
    </location>
</feature>
<proteinExistence type="inferred from homology"/>
<organism evidence="10 11">
    <name type="scientific">Acaulospora morrowiae</name>
    <dbReference type="NCBI Taxonomy" id="94023"/>
    <lineage>
        <taxon>Eukaryota</taxon>
        <taxon>Fungi</taxon>
        <taxon>Fungi incertae sedis</taxon>
        <taxon>Mucoromycota</taxon>
        <taxon>Glomeromycotina</taxon>
        <taxon>Glomeromycetes</taxon>
        <taxon>Diversisporales</taxon>
        <taxon>Acaulosporaceae</taxon>
        <taxon>Acaulospora</taxon>
    </lineage>
</organism>
<comment type="subcellular location">
    <subcellularLocation>
        <location evidence="1">Membrane</location>
        <topology evidence="1">Multi-pass membrane protein</topology>
    </subcellularLocation>
</comment>
<dbReference type="AlphaFoldDB" id="A0A9N9G374"/>
<name>A0A9N9G374_9GLOM</name>
<evidence type="ECO:0000256" key="5">
    <source>
        <dbReference type="ARBA" id="ARBA00022692"/>
    </source>
</evidence>
<evidence type="ECO:0000256" key="1">
    <source>
        <dbReference type="ARBA" id="ARBA00004141"/>
    </source>
</evidence>
<dbReference type="InterPro" id="IPR032805">
    <property type="entry name" value="Wax_synthase_dom"/>
</dbReference>
<keyword evidence="11" id="KW-1185">Reference proteome</keyword>
<sequence length="244" mass="28557">MSLYQIKSEALKPFRDLQNHQLHASNSKIGSKSSFSILPSTAVFLLIQGGLTLLLQYFTVELIFLLPRYQFSLFGLVCGFYMQVNMEVGNRFLIFFSTLCLCGGEYNKDEWHLLFNEPWKSTSLTDFWSKRWHQIFREIWVSLAYRPLRSLMRNKFGPSLGVFVLSGIMHEYVIWTALYPFWTPGEQFLFFMLQAAGVILEKLLGQSKLIPHNMILSCLGWFWTFGFLYFTIPYFLNPYIKGKP</sequence>
<evidence type="ECO:0000313" key="10">
    <source>
        <dbReference type="EMBL" id="CAG8578384.1"/>
    </source>
</evidence>